<evidence type="ECO:0000313" key="3">
    <source>
        <dbReference type="Proteomes" id="UP001345963"/>
    </source>
</evidence>
<protein>
    <submittedName>
        <fullName evidence="2">Uncharacterized protein</fullName>
    </submittedName>
</protein>
<evidence type="ECO:0000256" key="1">
    <source>
        <dbReference type="SAM" id="MobiDB-lite"/>
    </source>
</evidence>
<gene>
    <name evidence="2" type="ORF">ATANTOWER_025808</name>
</gene>
<comment type="caution">
    <text evidence="2">The sequence shown here is derived from an EMBL/GenBank/DDBJ whole genome shotgun (WGS) entry which is preliminary data.</text>
</comment>
<dbReference type="EMBL" id="JAHUTI010079279">
    <property type="protein sequence ID" value="MED6257519.1"/>
    <property type="molecule type" value="Genomic_DNA"/>
</dbReference>
<feature type="region of interest" description="Disordered" evidence="1">
    <location>
        <begin position="48"/>
        <end position="68"/>
    </location>
</feature>
<name>A0ABU7C6Q6_9TELE</name>
<keyword evidence="3" id="KW-1185">Reference proteome</keyword>
<reference evidence="2 3" key="1">
    <citation type="submission" date="2021-07" db="EMBL/GenBank/DDBJ databases">
        <authorList>
            <person name="Palmer J.M."/>
        </authorList>
    </citation>
    <scope>NUCLEOTIDE SEQUENCE [LARGE SCALE GENOMIC DNA]</scope>
    <source>
        <strain evidence="2 3">AT_MEX2019</strain>
        <tissue evidence="2">Muscle</tissue>
    </source>
</reference>
<sequence length="68" mass="7714">MLSLPQDRNLASHVFPPDRELSENKSGCCLRDVFTDHNLASRMAGNQDLLLRDPAEPHWTQDKSPRGQ</sequence>
<evidence type="ECO:0000313" key="2">
    <source>
        <dbReference type="EMBL" id="MED6257519.1"/>
    </source>
</evidence>
<feature type="compositionally biased region" description="Basic and acidic residues" evidence="1">
    <location>
        <begin position="50"/>
        <end position="68"/>
    </location>
</feature>
<organism evidence="2 3">
    <name type="scientific">Ataeniobius toweri</name>
    <dbReference type="NCBI Taxonomy" id="208326"/>
    <lineage>
        <taxon>Eukaryota</taxon>
        <taxon>Metazoa</taxon>
        <taxon>Chordata</taxon>
        <taxon>Craniata</taxon>
        <taxon>Vertebrata</taxon>
        <taxon>Euteleostomi</taxon>
        <taxon>Actinopterygii</taxon>
        <taxon>Neopterygii</taxon>
        <taxon>Teleostei</taxon>
        <taxon>Neoteleostei</taxon>
        <taxon>Acanthomorphata</taxon>
        <taxon>Ovalentaria</taxon>
        <taxon>Atherinomorphae</taxon>
        <taxon>Cyprinodontiformes</taxon>
        <taxon>Goodeidae</taxon>
        <taxon>Ataeniobius</taxon>
    </lineage>
</organism>
<proteinExistence type="predicted"/>
<dbReference type="Proteomes" id="UP001345963">
    <property type="component" value="Unassembled WGS sequence"/>
</dbReference>
<accession>A0ABU7C6Q6</accession>
<feature type="region of interest" description="Disordered" evidence="1">
    <location>
        <begin position="1"/>
        <end position="23"/>
    </location>
</feature>